<evidence type="ECO:0000313" key="1">
    <source>
        <dbReference type="EMBL" id="AKB32698.1"/>
    </source>
</evidence>
<evidence type="ECO:0000313" key="2">
    <source>
        <dbReference type="Proteomes" id="UP000033092"/>
    </source>
</evidence>
<dbReference type="InterPro" id="IPR011990">
    <property type="entry name" value="TPR-like_helical_dom_sf"/>
</dbReference>
<dbReference type="Gene3D" id="1.25.40.10">
    <property type="entry name" value="Tetratricopeptide repeat domain"/>
    <property type="match status" value="1"/>
</dbReference>
<dbReference type="KEGG" id="msz:MSSIH_2008"/>
<proteinExistence type="predicted"/>
<dbReference type="HOGENOM" id="CLU_1639992_0_0_2"/>
<dbReference type="SUPFAM" id="SSF48452">
    <property type="entry name" value="TPR-like"/>
    <property type="match status" value="1"/>
</dbReference>
<dbReference type="EMBL" id="CP009507">
    <property type="protein sequence ID" value="AKB32698.1"/>
    <property type="molecule type" value="Genomic_DNA"/>
</dbReference>
<accession>A0A0E3PEV7</accession>
<dbReference type="PATRIC" id="fig|1434119.4.peg.2599"/>
<reference evidence="1 2" key="1">
    <citation type="submission" date="2014-07" db="EMBL/GenBank/DDBJ databases">
        <title>Methanogenic archaea and the global carbon cycle.</title>
        <authorList>
            <person name="Henriksen J.R."/>
            <person name="Luke J."/>
            <person name="Reinhart S."/>
            <person name="Benedict M.N."/>
            <person name="Youngblut N.D."/>
            <person name="Metcalf M.E."/>
            <person name="Whitaker R.J."/>
            <person name="Metcalf W.W."/>
        </authorList>
    </citation>
    <scope>NUCLEOTIDE SEQUENCE [LARGE SCALE GENOMIC DNA]</scope>
    <source>
        <strain evidence="1 2">HI350</strain>
    </source>
</reference>
<dbReference type="RefSeq" id="WP_148705430.1">
    <property type="nucleotide sequence ID" value="NZ_CP009507.1"/>
</dbReference>
<organism evidence="1 2">
    <name type="scientific">Methanosarcina siciliae HI350</name>
    <dbReference type="NCBI Taxonomy" id="1434119"/>
    <lineage>
        <taxon>Archaea</taxon>
        <taxon>Methanobacteriati</taxon>
        <taxon>Methanobacteriota</taxon>
        <taxon>Stenosarchaea group</taxon>
        <taxon>Methanomicrobia</taxon>
        <taxon>Methanosarcinales</taxon>
        <taxon>Methanosarcinaceae</taxon>
        <taxon>Methanosarcina</taxon>
    </lineage>
</organism>
<sequence length="161" mass="18800">MLKERAFLAEQRNEEALENYGRLFELVPGSPVLFENLKTITEQFKKYCLLFGNVEDANRVFSQIEEIYKKILKEEPGNMIVSDHLLFLYEVSGDLYSKLGSIEKTEENYLRDLDFLKEKLRIQPGNISYIRKQGEIYQSLGMAFYNNGKAERHCVSSGRRI</sequence>
<name>A0A0E3PEV7_9EURY</name>
<dbReference type="AlphaFoldDB" id="A0A0E3PEV7"/>
<gene>
    <name evidence="1" type="ORF">MSSIH_2008</name>
</gene>
<evidence type="ECO:0008006" key="3">
    <source>
        <dbReference type="Google" id="ProtNLM"/>
    </source>
</evidence>
<dbReference type="Proteomes" id="UP000033092">
    <property type="component" value="Chromosome"/>
</dbReference>
<dbReference type="GeneID" id="41606078"/>
<protein>
    <recommendedName>
        <fullName evidence="3">Tetratricopeptide repeat protein</fullName>
    </recommendedName>
</protein>